<proteinExistence type="predicted"/>
<organism evidence="3 4">
    <name type="scientific">Clostridium perfringens</name>
    <dbReference type="NCBI Taxonomy" id="1502"/>
    <lineage>
        <taxon>Bacteria</taxon>
        <taxon>Bacillati</taxon>
        <taxon>Bacillota</taxon>
        <taxon>Clostridia</taxon>
        <taxon>Eubacteriales</taxon>
        <taxon>Clostridiaceae</taxon>
        <taxon>Clostridium</taxon>
    </lineage>
</organism>
<reference evidence="3 4" key="1">
    <citation type="submission" date="2018-06" db="EMBL/GenBank/DDBJ databases">
        <authorList>
            <consortium name="Pathogen Informatics"/>
            <person name="Doyle S."/>
        </authorList>
    </citation>
    <scope>NUCLEOTIDE SEQUENCE [LARGE SCALE GENOMIC DNA]</scope>
    <source>
        <strain evidence="3 4">NCTC10719</strain>
    </source>
</reference>
<accession>A0A2X2YAU8</accession>
<dbReference type="RefSeq" id="WP_111926831.1">
    <property type="nucleotide sequence ID" value="NZ_CATNYD010000001.1"/>
</dbReference>
<dbReference type="Proteomes" id="UP000249986">
    <property type="component" value="Unassembled WGS sequence"/>
</dbReference>
<dbReference type="PANTHER" id="PTHR12526">
    <property type="entry name" value="GLYCOSYLTRANSFERASE"/>
    <property type="match status" value="1"/>
</dbReference>
<keyword evidence="3" id="KW-0328">Glycosyltransferase</keyword>
<keyword evidence="3" id="KW-0808">Transferase</keyword>
<dbReference type="InterPro" id="IPR028098">
    <property type="entry name" value="Glyco_trans_4-like_N"/>
</dbReference>
<dbReference type="GO" id="GO:0004373">
    <property type="term" value="F:alpha-1,4-glucan glucosyltransferase (UDP-glucose donor) activity"/>
    <property type="evidence" value="ECO:0007669"/>
    <property type="project" value="UniProtKB-EC"/>
</dbReference>
<dbReference type="InterPro" id="IPR001296">
    <property type="entry name" value="Glyco_trans_1"/>
</dbReference>
<gene>
    <name evidence="3" type="ORF">NCTC10719_02352</name>
</gene>
<dbReference type="EMBL" id="UAWG01000019">
    <property type="protein sequence ID" value="SQB60697.1"/>
    <property type="molecule type" value="Genomic_DNA"/>
</dbReference>
<feature type="domain" description="Glycosyl transferase family 1" evidence="1">
    <location>
        <begin position="189"/>
        <end position="338"/>
    </location>
</feature>
<evidence type="ECO:0000313" key="4">
    <source>
        <dbReference type="Proteomes" id="UP000249986"/>
    </source>
</evidence>
<dbReference type="EC" id="2.4.1.11" evidence="3"/>
<evidence type="ECO:0000313" key="3">
    <source>
        <dbReference type="EMBL" id="SQB60697.1"/>
    </source>
</evidence>
<dbReference type="CDD" id="cd03808">
    <property type="entry name" value="GT4_CapM-like"/>
    <property type="match status" value="1"/>
</dbReference>
<dbReference type="Pfam" id="PF13477">
    <property type="entry name" value="Glyco_trans_4_2"/>
    <property type="match status" value="1"/>
</dbReference>
<dbReference type="SUPFAM" id="SSF53756">
    <property type="entry name" value="UDP-Glycosyltransferase/glycogen phosphorylase"/>
    <property type="match status" value="1"/>
</dbReference>
<evidence type="ECO:0000259" key="2">
    <source>
        <dbReference type="Pfam" id="PF13477"/>
    </source>
</evidence>
<protein>
    <submittedName>
        <fullName evidence="3">Capsular polysaccharide biosynthesis glycosyl transferase</fullName>
        <ecNumber evidence="3">2.4.1.11</ecNumber>
    </submittedName>
</protein>
<name>A0A2X2YAU8_CLOPF</name>
<evidence type="ECO:0000259" key="1">
    <source>
        <dbReference type="Pfam" id="PF00534"/>
    </source>
</evidence>
<sequence length="361" mass="41856">MKVLIVTNSSSGLYQFRRDLIKDLIKKNNKVEVISPNCGFINELKGLGCCLNILEMDRRGKNLIAEFKLIFKYRNLIKKINPDKIISYTIKPNIYCGFISSFWGIDFYPNITGLGTGFQKDNFLKKLIIFMYRKAFRKANKVFFENKSNRELFIEKKISNDKNSICLNGAGVNLDEFEFSVLPPFETVNFIFIGRIMKEKGINELFEAIKIIKAKYKKTKFIILGGLEENYEEYIDNMKNEDLLEYYGEVKDVRTYIKYSHCILLPSYHEGMSNALLEGAAMGRPVITSNIPGCKEAVRNNKSGFLHRVKDSKDLANKIEKFILLSNEEKIAFGKESRKIVEEKFDKKKVIDKTIENIFEY</sequence>
<dbReference type="Pfam" id="PF00534">
    <property type="entry name" value="Glycos_transf_1"/>
    <property type="match status" value="1"/>
</dbReference>
<dbReference type="AlphaFoldDB" id="A0A2X2YAU8"/>
<dbReference type="Gene3D" id="3.40.50.2000">
    <property type="entry name" value="Glycogen Phosphorylase B"/>
    <property type="match status" value="2"/>
</dbReference>
<feature type="domain" description="Glycosyltransferase subfamily 4-like N-terminal" evidence="2">
    <location>
        <begin position="2"/>
        <end position="146"/>
    </location>
</feature>